<keyword evidence="1" id="KW-0808">Transferase</keyword>
<sequence>MNGHKIVLSNEFLEDFSVSKNGTYVKTQKHLEEEPDKQCRRWEYRLASCLNGVCNAINASSRPSDGHTPDEVVSKEFKKVLQCSKEFKEYESCIRKCDT</sequence>
<dbReference type="EMBL" id="BPLF01000001">
    <property type="protein sequence ID" value="GIX61524.1"/>
    <property type="molecule type" value="Genomic_DNA"/>
</dbReference>
<name>A0AAV4LNJ2_BABCB</name>
<evidence type="ECO:0000313" key="1">
    <source>
        <dbReference type="EMBL" id="GIX61524.1"/>
    </source>
</evidence>
<organism evidence="1 2">
    <name type="scientific">Babesia caballi</name>
    <dbReference type="NCBI Taxonomy" id="5871"/>
    <lineage>
        <taxon>Eukaryota</taxon>
        <taxon>Sar</taxon>
        <taxon>Alveolata</taxon>
        <taxon>Apicomplexa</taxon>
        <taxon>Aconoidasida</taxon>
        <taxon>Piroplasmida</taxon>
        <taxon>Babesiidae</taxon>
        <taxon>Babesia</taxon>
    </lineage>
</organism>
<reference evidence="1 2" key="1">
    <citation type="submission" date="2021-06" db="EMBL/GenBank/DDBJ databases">
        <title>Genome sequence of Babesia caballi.</title>
        <authorList>
            <person name="Yamagishi J."/>
            <person name="Kidaka T."/>
            <person name="Ochi A."/>
        </authorList>
    </citation>
    <scope>NUCLEOTIDE SEQUENCE [LARGE SCALE GENOMIC DNA]</scope>
    <source>
        <strain evidence="1">USDA-D6B2</strain>
    </source>
</reference>
<keyword evidence="1" id="KW-0032">Aminotransferase</keyword>
<proteinExistence type="predicted"/>
<evidence type="ECO:0000313" key="2">
    <source>
        <dbReference type="Proteomes" id="UP001497744"/>
    </source>
</evidence>
<dbReference type="AlphaFoldDB" id="A0AAV4LNJ2"/>
<dbReference type="GO" id="GO:0008483">
    <property type="term" value="F:transaminase activity"/>
    <property type="evidence" value="ECO:0007669"/>
    <property type="project" value="UniProtKB-KW"/>
</dbReference>
<gene>
    <name evidence="1" type="ORF">BcabD6B2_09590</name>
</gene>
<keyword evidence="2" id="KW-1185">Reference proteome</keyword>
<dbReference type="RefSeq" id="XP_067713595.1">
    <property type="nucleotide sequence ID" value="XM_067857494.1"/>
</dbReference>
<dbReference type="GeneID" id="94193007"/>
<accession>A0AAV4LNJ2</accession>
<dbReference type="Proteomes" id="UP001497744">
    <property type="component" value="Unassembled WGS sequence"/>
</dbReference>
<protein>
    <submittedName>
        <fullName evidence="1">Aminotransferase class V-fold PLP-dependent enzyme</fullName>
    </submittedName>
</protein>
<comment type="caution">
    <text evidence="1">The sequence shown here is derived from an EMBL/GenBank/DDBJ whole genome shotgun (WGS) entry which is preliminary data.</text>
</comment>